<reference evidence="10" key="1">
    <citation type="submission" date="2015-11" db="EMBL/GenBank/DDBJ databases">
        <title>De novo transcriptome assembly of four potential Pierce s Disease insect vectors from Arizona vineyards.</title>
        <authorList>
            <person name="Tassone E.E."/>
        </authorList>
    </citation>
    <scope>NUCLEOTIDE SEQUENCE</scope>
</reference>
<evidence type="ECO:0000256" key="1">
    <source>
        <dbReference type="ARBA" id="ARBA00004123"/>
    </source>
</evidence>
<sequence length="295" mass="33843">MWNKINIDEKEFLLKHITVGSAHKICITDLVQLWYEDVQEEQLLCRCKELNKLVEASDDVFHGYILSLLESEADDIVRSSTTADDCKTLMLQTNLDGLKFRIKFFLKPGSSSEFYEEVTRPLLTVVAEMERRHQLLVEAIKGKDLEILEYKLEGGQISRKAVETTPFDLDAFSTKCAGDISTTKSVVITHPAQTFTPFTQDLMEKISAAPILPSRKLTSRQEKVTVKKTSIIKLKSPSRNKKPKMYDDDEDEDCGMNNETKQEQHQTKVKQEDQAKQRKIKENTKRRVTKVLSNL</sequence>
<dbReference type="InterPro" id="IPR038051">
    <property type="entry name" value="XRCC4-like_N_sf"/>
</dbReference>
<keyword evidence="2" id="KW-0227">DNA damage</keyword>
<keyword evidence="5" id="KW-0539">Nucleus</keyword>
<evidence type="ECO:0000256" key="3">
    <source>
        <dbReference type="ARBA" id="ARBA00023125"/>
    </source>
</evidence>
<proteinExistence type="inferred from homology"/>
<dbReference type="InterPro" id="IPR052287">
    <property type="entry name" value="NHEJ_factor"/>
</dbReference>
<dbReference type="PANTHER" id="PTHR32235">
    <property type="entry name" value="NON-HOMOLOGOUS END-JOINING FACTOR 1"/>
    <property type="match status" value="1"/>
</dbReference>
<evidence type="ECO:0000256" key="6">
    <source>
        <dbReference type="ARBA" id="ARBA00025747"/>
    </source>
</evidence>
<dbReference type="Gene3D" id="2.170.210.10">
    <property type="entry name" value="DNA double-strand break repair and VJ recombination XRCC4, N-terminal"/>
    <property type="match status" value="1"/>
</dbReference>
<dbReference type="Gene3D" id="1.10.287.450">
    <property type="entry name" value="Helix hairpin bin"/>
    <property type="match status" value="1"/>
</dbReference>
<dbReference type="GO" id="GO:0045027">
    <property type="term" value="F:DNA end binding"/>
    <property type="evidence" value="ECO:0007669"/>
    <property type="project" value="TreeGrafter"/>
</dbReference>
<dbReference type="CDD" id="cd22285">
    <property type="entry name" value="HD_XLF_N"/>
    <property type="match status" value="1"/>
</dbReference>
<feature type="compositionally biased region" description="Basic and acidic residues" evidence="8">
    <location>
        <begin position="260"/>
        <end position="285"/>
    </location>
</feature>
<protein>
    <recommendedName>
        <fullName evidence="7">Non-homologous end-joining factor 1</fullName>
    </recommendedName>
</protein>
<keyword evidence="4" id="KW-0234">DNA repair</keyword>
<dbReference type="PANTHER" id="PTHR32235:SF1">
    <property type="entry name" value="NON-HOMOLOGOUS END-JOINING FACTOR 1"/>
    <property type="match status" value="1"/>
</dbReference>
<evidence type="ECO:0000256" key="2">
    <source>
        <dbReference type="ARBA" id="ARBA00022763"/>
    </source>
</evidence>
<dbReference type="InterPro" id="IPR015381">
    <property type="entry name" value="XLF-like_N"/>
</dbReference>
<evidence type="ECO:0000256" key="7">
    <source>
        <dbReference type="ARBA" id="ARBA00044529"/>
    </source>
</evidence>
<evidence type="ECO:0000313" key="10">
    <source>
        <dbReference type="EMBL" id="JAS55678.1"/>
    </source>
</evidence>
<dbReference type="EMBL" id="GECZ01014091">
    <property type="protein sequence ID" value="JAS55678.1"/>
    <property type="molecule type" value="Transcribed_RNA"/>
</dbReference>
<dbReference type="Pfam" id="PF09302">
    <property type="entry name" value="XLF"/>
    <property type="match status" value="1"/>
</dbReference>
<dbReference type="AlphaFoldDB" id="A0A1B6FZR2"/>
<evidence type="ECO:0000259" key="9">
    <source>
        <dbReference type="Pfam" id="PF09302"/>
    </source>
</evidence>
<keyword evidence="3" id="KW-0238">DNA-binding</keyword>
<dbReference type="GO" id="GO:0032807">
    <property type="term" value="C:DNA ligase IV complex"/>
    <property type="evidence" value="ECO:0007669"/>
    <property type="project" value="TreeGrafter"/>
</dbReference>
<feature type="region of interest" description="Disordered" evidence="8">
    <location>
        <begin position="234"/>
        <end position="295"/>
    </location>
</feature>
<evidence type="ECO:0000256" key="4">
    <source>
        <dbReference type="ARBA" id="ARBA00023204"/>
    </source>
</evidence>
<dbReference type="GO" id="GO:0006303">
    <property type="term" value="P:double-strand break repair via nonhomologous end joining"/>
    <property type="evidence" value="ECO:0007669"/>
    <property type="project" value="UniProtKB-ARBA"/>
</dbReference>
<evidence type="ECO:0000256" key="8">
    <source>
        <dbReference type="SAM" id="MobiDB-lite"/>
    </source>
</evidence>
<gene>
    <name evidence="10" type="ORF">g.17983</name>
</gene>
<comment type="subcellular location">
    <subcellularLocation>
        <location evidence="1">Nucleus</location>
    </subcellularLocation>
</comment>
<feature type="domain" description="XLF-like N-terminal" evidence="9">
    <location>
        <begin position="1"/>
        <end position="107"/>
    </location>
</feature>
<name>A0A1B6FZR2_9HEMI</name>
<organism evidence="10">
    <name type="scientific">Cuerna arida</name>
    <dbReference type="NCBI Taxonomy" id="1464854"/>
    <lineage>
        <taxon>Eukaryota</taxon>
        <taxon>Metazoa</taxon>
        <taxon>Ecdysozoa</taxon>
        <taxon>Arthropoda</taxon>
        <taxon>Hexapoda</taxon>
        <taxon>Insecta</taxon>
        <taxon>Pterygota</taxon>
        <taxon>Neoptera</taxon>
        <taxon>Paraneoptera</taxon>
        <taxon>Hemiptera</taxon>
        <taxon>Auchenorrhyncha</taxon>
        <taxon>Membracoidea</taxon>
        <taxon>Cicadellidae</taxon>
        <taxon>Cicadellinae</taxon>
        <taxon>Proconiini</taxon>
        <taxon>Cuerna</taxon>
    </lineage>
</organism>
<comment type="similarity">
    <text evidence="6">Belongs to the XRCC4-XLF family. XLF subfamily.</text>
</comment>
<accession>A0A1B6FZR2</accession>
<evidence type="ECO:0000256" key="5">
    <source>
        <dbReference type="ARBA" id="ARBA00023242"/>
    </source>
</evidence>